<evidence type="ECO:0000256" key="1">
    <source>
        <dbReference type="SAM" id="MobiDB-lite"/>
    </source>
</evidence>
<sequence>MFFPVFSPASDSSSGQCATSAAIKSLLAYAHGLEDCQIDVEVSSGIVMLTGKANCIAAVDTAIGIAADVSSRPVFSDIDVRETCLTPPTPPARDLERDPRTSGKILHMKRDKT</sequence>
<name>A0A081CQ38_9HYPH</name>
<proteinExistence type="predicted"/>
<organism evidence="2 3">
    <name type="scientific">Agrobacterium rubi TR3 = NBRC 13261</name>
    <dbReference type="NCBI Taxonomy" id="1368415"/>
    <lineage>
        <taxon>Bacteria</taxon>
        <taxon>Pseudomonadati</taxon>
        <taxon>Pseudomonadota</taxon>
        <taxon>Alphaproteobacteria</taxon>
        <taxon>Hyphomicrobiales</taxon>
        <taxon>Rhizobiaceae</taxon>
        <taxon>Rhizobium/Agrobacterium group</taxon>
        <taxon>Agrobacterium</taxon>
    </lineage>
</organism>
<evidence type="ECO:0000313" key="2">
    <source>
        <dbReference type="EMBL" id="GAK68784.1"/>
    </source>
</evidence>
<dbReference type="eggNOG" id="ENOG50300HD">
    <property type="taxonomic scope" value="Bacteria"/>
</dbReference>
<dbReference type="Proteomes" id="UP000028701">
    <property type="component" value="Unassembled WGS sequence"/>
</dbReference>
<dbReference type="EMBL" id="BBJU01000002">
    <property type="protein sequence ID" value="GAK68784.1"/>
    <property type="molecule type" value="Genomic_DNA"/>
</dbReference>
<protein>
    <submittedName>
        <fullName evidence="2">Uncharacterized protein</fullName>
    </submittedName>
</protein>
<feature type="region of interest" description="Disordered" evidence="1">
    <location>
        <begin position="82"/>
        <end position="113"/>
    </location>
</feature>
<comment type="caution">
    <text evidence="2">The sequence shown here is derived from an EMBL/GenBank/DDBJ whole genome shotgun (WGS) entry which is preliminary data.</text>
</comment>
<dbReference type="AlphaFoldDB" id="A0A081CQ38"/>
<dbReference type="OrthoDB" id="8304186at2"/>
<reference evidence="2 3" key="1">
    <citation type="submission" date="2014-08" db="EMBL/GenBank/DDBJ databases">
        <title>Whole genome shotgun sequence of Rhizobium rubi NBRC 13261.</title>
        <authorList>
            <person name="Katano-Makiyama Y."/>
            <person name="Hosoyama A."/>
            <person name="Hashimoto M."/>
            <person name="Hosoyama Y."/>
            <person name="Noguchi M."/>
            <person name="Tsuchikane K."/>
            <person name="Uohara A."/>
            <person name="Ohji S."/>
            <person name="Ichikawa N."/>
            <person name="Kimura A."/>
            <person name="Yamazoe A."/>
            <person name="Fujita N."/>
        </authorList>
    </citation>
    <scope>NUCLEOTIDE SEQUENCE [LARGE SCALE GENOMIC DNA]</scope>
    <source>
        <strain evidence="2 3">NBRC 13261</strain>
    </source>
</reference>
<accession>A0A081CQ38</accession>
<dbReference type="RefSeq" id="WP_045228384.1">
    <property type="nucleotide sequence ID" value="NZ_BBJU01000002.1"/>
</dbReference>
<evidence type="ECO:0000313" key="3">
    <source>
        <dbReference type="Proteomes" id="UP000028701"/>
    </source>
</evidence>
<gene>
    <name evidence="2" type="ORF">RRU01S_02_01120</name>
</gene>